<dbReference type="SUPFAM" id="SSF53448">
    <property type="entry name" value="Nucleotide-diphospho-sugar transferases"/>
    <property type="match status" value="1"/>
</dbReference>
<proteinExistence type="predicted"/>
<dbReference type="RefSeq" id="WP_317049701.1">
    <property type="nucleotide sequence ID" value="NZ_CAMRXE010000256.1"/>
</dbReference>
<dbReference type="InterPro" id="IPR001173">
    <property type="entry name" value="Glyco_trans_2-like"/>
</dbReference>
<dbReference type="EC" id="2.4.1.-" evidence="2"/>
<dbReference type="AlphaFoldDB" id="A0AAD1YLR2"/>
<dbReference type="PANTHER" id="PTHR22916">
    <property type="entry name" value="GLYCOSYLTRANSFERASE"/>
    <property type="match status" value="1"/>
</dbReference>
<name>A0AAD1YLR2_9CLOT</name>
<dbReference type="Proteomes" id="UP001189143">
    <property type="component" value="Unassembled WGS sequence"/>
</dbReference>
<evidence type="ECO:0000313" key="3">
    <source>
        <dbReference type="Proteomes" id="UP001189143"/>
    </source>
</evidence>
<dbReference type="PANTHER" id="PTHR22916:SF3">
    <property type="entry name" value="UDP-GLCNAC:BETAGAL BETA-1,3-N-ACETYLGLUCOSAMINYLTRANSFERASE-LIKE PROTEIN 1"/>
    <property type="match status" value="1"/>
</dbReference>
<reference evidence="2" key="1">
    <citation type="submission" date="2022-10" db="EMBL/GenBank/DDBJ databases">
        <authorList>
            <person name="Aires J."/>
            <person name="Mesa V."/>
        </authorList>
    </citation>
    <scope>NUCLEOTIDE SEQUENCE</scope>
    <source>
        <strain evidence="2">Clostridium neonatale JD116</strain>
    </source>
</reference>
<dbReference type="Pfam" id="PF00535">
    <property type="entry name" value="Glycos_transf_2"/>
    <property type="match status" value="1"/>
</dbReference>
<evidence type="ECO:0000313" key="2">
    <source>
        <dbReference type="EMBL" id="CAI3699803.1"/>
    </source>
</evidence>
<dbReference type="EMBL" id="CAMTCP010000303">
    <property type="protein sequence ID" value="CAI3699803.1"/>
    <property type="molecule type" value="Genomic_DNA"/>
</dbReference>
<feature type="domain" description="Glycosyltransferase 2-like" evidence="1">
    <location>
        <begin position="9"/>
        <end position="174"/>
    </location>
</feature>
<keyword evidence="2" id="KW-0328">Glycosyltransferase</keyword>
<comment type="caution">
    <text evidence="2">The sequence shown here is derived from an EMBL/GenBank/DDBJ whole genome shotgun (WGS) entry which is preliminary data.</text>
</comment>
<keyword evidence="2" id="KW-0808">Transferase</keyword>
<dbReference type="InterPro" id="IPR029044">
    <property type="entry name" value="Nucleotide-diphossugar_trans"/>
</dbReference>
<sequence>MQIDKPLVSILLAVYKPNEKWLIEQLISLNEQTYENLELLIYDDCPDSPVNEDYFKKHITNFKYTLIRGETNKGSNKAFEELTKLGNGEFFAYCDQDDIWENNKIEILTTLIKKERSIIAYSDMKVIDEDGKIVANTLLDVKTRLNYIKGEKILSKIFFKNCISGCCMLIESKVAKKAIPFSKYVLHDQWLSIIASCYGKICFTNKSLVKYRIHGDNQTYSLKGINDKKDYYKLRVEVLKDRLIELENFISKNDVDLDEIKEFCCARINKNIFKIIKYRYLCKKEAYFEVAIKYMPNFIFKIIIKVK</sequence>
<accession>A0AAD1YLR2</accession>
<protein>
    <submittedName>
        <fullName evidence="2">Rhamnosyltransferase</fullName>
        <ecNumber evidence="2">2.4.1.-</ecNumber>
    </submittedName>
</protein>
<gene>
    <name evidence="2" type="ORF">CNEO2_90010</name>
</gene>
<organism evidence="2 3">
    <name type="scientific">Clostridium neonatale</name>
    <dbReference type="NCBI Taxonomy" id="137838"/>
    <lineage>
        <taxon>Bacteria</taxon>
        <taxon>Bacillati</taxon>
        <taxon>Bacillota</taxon>
        <taxon>Clostridia</taxon>
        <taxon>Eubacteriales</taxon>
        <taxon>Clostridiaceae</taxon>
        <taxon>Clostridium</taxon>
    </lineage>
</organism>
<dbReference type="Gene3D" id="3.90.550.10">
    <property type="entry name" value="Spore Coat Polysaccharide Biosynthesis Protein SpsA, Chain A"/>
    <property type="match status" value="1"/>
</dbReference>
<evidence type="ECO:0000259" key="1">
    <source>
        <dbReference type="Pfam" id="PF00535"/>
    </source>
</evidence>
<dbReference type="GO" id="GO:0016758">
    <property type="term" value="F:hexosyltransferase activity"/>
    <property type="evidence" value="ECO:0007669"/>
    <property type="project" value="UniProtKB-ARBA"/>
</dbReference>